<reference evidence="3" key="1">
    <citation type="journal article" date="2013" name="Nature">
        <title>Pan genome of the phytoplankton Emiliania underpins its global distribution.</title>
        <authorList>
            <person name="Read B.A."/>
            <person name="Kegel J."/>
            <person name="Klute M.J."/>
            <person name="Kuo A."/>
            <person name="Lefebvre S.C."/>
            <person name="Maumus F."/>
            <person name="Mayer C."/>
            <person name="Miller J."/>
            <person name="Monier A."/>
            <person name="Salamov A."/>
            <person name="Young J."/>
            <person name="Aguilar M."/>
            <person name="Claverie J.M."/>
            <person name="Frickenhaus S."/>
            <person name="Gonzalez K."/>
            <person name="Herman E.K."/>
            <person name="Lin Y.C."/>
            <person name="Napier J."/>
            <person name="Ogata H."/>
            <person name="Sarno A.F."/>
            <person name="Shmutz J."/>
            <person name="Schroeder D."/>
            <person name="de Vargas C."/>
            <person name="Verret F."/>
            <person name="von Dassow P."/>
            <person name="Valentin K."/>
            <person name="Van de Peer Y."/>
            <person name="Wheeler G."/>
            <person name="Dacks J.B."/>
            <person name="Delwiche C.F."/>
            <person name="Dyhrman S.T."/>
            <person name="Glockner G."/>
            <person name="John U."/>
            <person name="Richards T."/>
            <person name="Worden A.Z."/>
            <person name="Zhang X."/>
            <person name="Grigoriev I.V."/>
            <person name="Allen A.E."/>
            <person name="Bidle K."/>
            <person name="Borodovsky M."/>
            <person name="Bowler C."/>
            <person name="Brownlee C."/>
            <person name="Cock J.M."/>
            <person name="Elias M."/>
            <person name="Gladyshev V.N."/>
            <person name="Groth M."/>
            <person name="Guda C."/>
            <person name="Hadaegh A."/>
            <person name="Iglesias-Rodriguez M.D."/>
            <person name="Jenkins J."/>
            <person name="Jones B.M."/>
            <person name="Lawson T."/>
            <person name="Leese F."/>
            <person name="Lindquist E."/>
            <person name="Lobanov A."/>
            <person name="Lomsadze A."/>
            <person name="Malik S.B."/>
            <person name="Marsh M.E."/>
            <person name="Mackinder L."/>
            <person name="Mock T."/>
            <person name="Mueller-Roeber B."/>
            <person name="Pagarete A."/>
            <person name="Parker M."/>
            <person name="Probert I."/>
            <person name="Quesneville H."/>
            <person name="Raines C."/>
            <person name="Rensing S.A."/>
            <person name="Riano-Pachon D.M."/>
            <person name="Richier S."/>
            <person name="Rokitta S."/>
            <person name="Shiraiwa Y."/>
            <person name="Soanes D.M."/>
            <person name="van der Giezen M."/>
            <person name="Wahlund T.M."/>
            <person name="Williams B."/>
            <person name="Wilson W."/>
            <person name="Wolfe G."/>
            <person name="Wurch L.L."/>
        </authorList>
    </citation>
    <scope>NUCLEOTIDE SEQUENCE</scope>
</reference>
<dbReference type="AlphaFoldDB" id="A0A0D3J4D4"/>
<dbReference type="EnsemblProtists" id="EOD12189">
    <property type="protein sequence ID" value="EOD12189"/>
    <property type="gene ID" value="EMIHUDRAFT_357532"/>
</dbReference>
<reference evidence="2" key="2">
    <citation type="submission" date="2024-10" db="UniProtKB">
        <authorList>
            <consortium name="EnsemblProtists"/>
        </authorList>
    </citation>
    <scope>IDENTIFICATION</scope>
</reference>
<dbReference type="PaxDb" id="2903-EOD12189"/>
<feature type="region of interest" description="Disordered" evidence="1">
    <location>
        <begin position="1"/>
        <end position="54"/>
    </location>
</feature>
<name>A0A0D3J4D4_EMIH1</name>
<evidence type="ECO:0000313" key="2">
    <source>
        <dbReference type="EnsemblProtists" id="EOD18369"/>
    </source>
</evidence>
<sequence length="54" mass="5678">MAPTMALAAGLSLHSSSAKRRTLPESRAERKPSALGALSSRGEEAPEDAEVQEE</sequence>
<dbReference type="GeneID" id="17258230"/>
<evidence type="ECO:0000256" key="1">
    <source>
        <dbReference type="SAM" id="MobiDB-lite"/>
    </source>
</evidence>
<dbReference type="RefSeq" id="XP_005764618.1">
    <property type="nucleotide sequence ID" value="XM_005764561.1"/>
</dbReference>
<feature type="compositionally biased region" description="Low complexity" evidence="1">
    <location>
        <begin position="1"/>
        <end position="16"/>
    </location>
</feature>
<dbReference type="GeneID" id="19046370"/>
<proteinExistence type="predicted"/>
<dbReference type="RefSeq" id="XP_005770798.1">
    <property type="nucleotide sequence ID" value="XM_005770741.1"/>
</dbReference>
<feature type="compositionally biased region" description="Acidic residues" evidence="1">
    <location>
        <begin position="45"/>
        <end position="54"/>
    </location>
</feature>
<dbReference type="KEGG" id="ehx:EMIHUDRAFT_357532"/>
<feature type="compositionally biased region" description="Basic and acidic residues" evidence="1">
    <location>
        <begin position="22"/>
        <end position="32"/>
    </location>
</feature>
<dbReference type="KEGG" id="ehx:EMIHUDRAFT_350005"/>
<protein>
    <submittedName>
        <fullName evidence="2">Uncharacterized protein</fullName>
    </submittedName>
</protein>
<accession>A0A0D3J4D4</accession>
<dbReference type="HOGENOM" id="CLU_3054375_0_0_1"/>
<dbReference type="Proteomes" id="UP000013827">
    <property type="component" value="Unassembled WGS sequence"/>
</dbReference>
<organism evidence="2 3">
    <name type="scientific">Emiliania huxleyi (strain CCMP1516)</name>
    <dbReference type="NCBI Taxonomy" id="280463"/>
    <lineage>
        <taxon>Eukaryota</taxon>
        <taxon>Haptista</taxon>
        <taxon>Haptophyta</taxon>
        <taxon>Prymnesiophyceae</taxon>
        <taxon>Isochrysidales</taxon>
        <taxon>Noelaerhabdaceae</taxon>
        <taxon>Emiliania</taxon>
    </lineage>
</organism>
<keyword evidence="3" id="KW-1185">Reference proteome</keyword>
<evidence type="ECO:0000313" key="3">
    <source>
        <dbReference type="Proteomes" id="UP000013827"/>
    </source>
</evidence>
<dbReference type="EnsemblProtists" id="EOD18369">
    <property type="protein sequence ID" value="EOD18369"/>
    <property type="gene ID" value="EMIHUDRAFT_350005"/>
</dbReference>